<comment type="similarity">
    <text evidence="1">Belongs to the peptidase A1 family.</text>
</comment>
<dbReference type="InterPro" id="IPR032861">
    <property type="entry name" value="TAXi_N"/>
</dbReference>
<evidence type="ECO:0000256" key="2">
    <source>
        <dbReference type="SAM" id="MobiDB-lite"/>
    </source>
</evidence>
<dbReference type="EMBL" id="OZ020106">
    <property type="protein sequence ID" value="CAK9257838.1"/>
    <property type="molecule type" value="Genomic_DNA"/>
</dbReference>
<keyword evidence="3" id="KW-0812">Transmembrane</keyword>
<proteinExistence type="inferred from homology"/>
<accession>A0ABP0VTN2</accession>
<dbReference type="InterPro" id="IPR034164">
    <property type="entry name" value="Pepsin-like_dom"/>
</dbReference>
<organism evidence="5 6">
    <name type="scientific">Sphagnum jensenii</name>
    <dbReference type="NCBI Taxonomy" id="128206"/>
    <lineage>
        <taxon>Eukaryota</taxon>
        <taxon>Viridiplantae</taxon>
        <taxon>Streptophyta</taxon>
        <taxon>Embryophyta</taxon>
        <taxon>Bryophyta</taxon>
        <taxon>Sphagnophytina</taxon>
        <taxon>Sphagnopsida</taxon>
        <taxon>Sphagnales</taxon>
        <taxon>Sphagnaceae</taxon>
        <taxon>Sphagnum</taxon>
    </lineage>
</organism>
<evidence type="ECO:0000313" key="6">
    <source>
        <dbReference type="Proteomes" id="UP001497444"/>
    </source>
</evidence>
<keyword evidence="3" id="KW-0472">Membrane</keyword>
<keyword evidence="3" id="KW-1133">Transmembrane helix</keyword>
<feature type="domain" description="Peptidase A1" evidence="4">
    <location>
        <begin position="154"/>
        <end position="513"/>
    </location>
</feature>
<dbReference type="Pfam" id="PF14543">
    <property type="entry name" value="TAXi_N"/>
    <property type="match status" value="1"/>
</dbReference>
<dbReference type="Gene3D" id="2.40.70.10">
    <property type="entry name" value="Acid Proteases"/>
    <property type="match status" value="2"/>
</dbReference>
<name>A0ABP0VTN2_9BRYO</name>
<dbReference type="PANTHER" id="PTHR13683">
    <property type="entry name" value="ASPARTYL PROTEASES"/>
    <property type="match status" value="1"/>
</dbReference>
<sequence length="602" mass="64276">MQSRIESKNLMQLQSAGNLRRLLQLLYCRIKQLLIAALLICSGSSGVLIGCAAVRSSDDSSVMGSFMSLRTVHKYSESAREIIKARYGDHHPAAVSWPREGSIEYYQLLRNHDGARLAAAASGSRRHLLSTASTPPTSYTFAEGNETDRYGSFFYAFIDIGTPSVEYFVALDTATDLLWVPCECQQCAPLSAPGTADTPTYPPQTQFNAYSPSSSSTSKAVNCSNPLCIDKTTCAAAAESAGSQHQQCPYTQTTVHYEGTAATYSSGLLFEDNLYFIPEQGGARISSPVVFGCGQTQTGDFLNGTLAPDGVLGLGTGNISVVSTLSRELGLLDSFSICTSSSGTGRIAFGDKGPITQQTTPFVSNSSQENLVEITALEVGNKSIPVGLNASFDTLVYNTYLPPAIYTQFANTYRSLINLPNLNVTALGLGSLDLDLCFNANNFSIELPTVSFIFPNGETFKPVGFLGIKSQTQIYGFCLGIQNSTLPEIVIGLLSMYEYSFTFNQEDKLLGWIPSTCYDDITTSAPAPAPIFSPVSTPTSSTPPSTTPPSSAPTSPSPPSLSPILSPHSTAPPPSAGVMEFVLSSRIISLSLLGFFLYLSLL</sequence>
<evidence type="ECO:0000313" key="5">
    <source>
        <dbReference type="EMBL" id="CAK9257838.1"/>
    </source>
</evidence>
<evidence type="ECO:0000256" key="1">
    <source>
        <dbReference type="ARBA" id="ARBA00007447"/>
    </source>
</evidence>
<dbReference type="InterPro" id="IPR001461">
    <property type="entry name" value="Aspartic_peptidase_A1"/>
</dbReference>
<dbReference type="PROSITE" id="PS51767">
    <property type="entry name" value="PEPTIDASE_A1"/>
    <property type="match status" value="1"/>
</dbReference>
<dbReference type="InterPro" id="IPR032799">
    <property type="entry name" value="TAXi_C"/>
</dbReference>
<protein>
    <recommendedName>
        <fullName evidence="4">Peptidase A1 domain-containing protein</fullName>
    </recommendedName>
</protein>
<gene>
    <name evidence="5" type="ORF">CSSPJE1EN1_LOCUS3316</name>
</gene>
<keyword evidence="6" id="KW-1185">Reference proteome</keyword>
<evidence type="ECO:0000256" key="3">
    <source>
        <dbReference type="SAM" id="Phobius"/>
    </source>
</evidence>
<reference evidence="5" key="1">
    <citation type="submission" date="2024-02" db="EMBL/GenBank/DDBJ databases">
        <authorList>
            <consortium name="ELIXIR-Norway"/>
            <consortium name="Elixir Norway"/>
        </authorList>
    </citation>
    <scope>NUCLEOTIDE SEQUENCE</scope>
</reference>
<dbReference type="Pfam" id="PF14541">
    <property type="entry name" value="TAXi_C"/>
    <property type="match status" value="1"/>
</dbReference>
<feature type="compositionally biased region" description="Low complexity" evidence="2">
    <location>
        <begin position="532"/>
        <end position="544"/>
    </location>
</feature>
<dbReference type="CDD" id="cd05471">
    <property type="entry name" value="pepsin_like"/>
    <property type="match status" value="1"/>
</dbReference>
<dbReference type="InterPro" id="IPR033121">
    <property type="entry name" value="PEPTIDASE_A1"/>
</dbReference>
<feature type="region of interest" description="Disordered" evidence="2">
    <location>
        <begin position="532"/>
        <end position="571"/>
    </location>
</feature>
<dbReference type="InterPro" id="IPR021109">
    <property type="entry name" value="Peptidase_aspartic_dom_sf"/>
</dbReference>
<dbReference type="PANTHER" id="PTHR13683:SF232">
    <property type="entry name" value="OS09G0542100 PROTEIN"/>
    <property type="match status" value="1"/>
</dbReference>
<evidence type="ECO:0000259" key="4">
    <source>
        <dbReference type="PROSITE" id="PS51767"/>
    </source>
</evidence>
<dbReference type="SUPFAM" id="SSF50630">
    <property type="entry name" value="Acid proteases"/>
    <property type="match status" value="1"/>
</dbReference>
<feature type="compositionally biased region" description="Pro residues" evidence="2">
    <location>
        <begin position="545"/>
        <end position="561"/>
    </location>
</feature>
<feature type="transmembrane region" description="Helical" evidence="3">
    <location>
        <begin position="33"/>
        <end position="55"/>
    </location>
</feature>
<dbReference type="Proteomes" id="UP001497444">
    <property type="component" value="Chromosome 11"/>
</dbReference>